<dbReference type="GO" id="GO:0004803">
    <property type="term" value="F:transposase activity"/>
    <property type="evidence" value="ECO:0007669"/>
    <property type="project" value="InterPro"/>
</dbReference>
<dbReference type="PANTHER" id="PTHR33055">
    <property type="entry name" value="TRANSPOSASE FOR INSERTION SEQUENCE ELEMENT IS1111A"/>
    <property type="match status" value="1"/>
</dbReference>
<reference evidence="3" key="2">
    <citation type="journal article" date="2021" name="Mar. Drugs">
        <title>Genome Reduction and Secondary Metabolism of the Marine Sponge-Associated Cyanobacterium Leptothoe.</title>
        <authorList>
            <person name="Konstantinou D."/>
            <person name="Popin R.V."/>
            <person name="Fewer D.P."/>
            <person name="Sivonen K."/>
            <person name="Gkelis S."/>
        </authorList>
    </citation>
    <scope>NUCLEOTIDE SEQUENCE</scope>
    <source>
        <strain evidence="3">TAU-MAC 1115</strain>
    </source>
</reference>
<dbReference type="Proteomes" id="UP000717364">
    <property type="component" value="Unassembled WGS sequence"/>
</dbReference>
<dbReference type="InterPro" id="IPR003346">
    <property type="entry name" value="Transposase_20"/>
</dbReference>
<organism evidence="3 4">
    <name type="scientific">Leptothoe spongobia TAU-MAC 1115</name>
    <dbReference type="NCBI Taxonomy" id="1967444"/>
    <lineage>
        <taxon>Bacteria</taxon>
        <taxon>Bacillati</taxon>
        <taxon>Cyanobacteriota</taxon>
        <taxon>Cyanophyceae</taxon>
        <taxon>Nodosilineales</taxon>
        <taxon>Cymatolegaceae</taxon>
        <taxon>Leptothoe</taxon>
        <taxon>Leptothoe spongobia</taxon>
    </lineage>
</organism>
<keyword evidence="4" id="KW-1185">Reference proteome</keyword>
<reference evidence="3" key="1">
    <citation type="submission" date="2020-11" db="EMBL/GenBank/DDBJ databases">
        <authorList>
            <person name="Konstantinou D."/>
            <person name="Gkelis S."/>
            <person name="Popin R."/>
            <person name="Fewer D."/>
            <person name="Sivonen K."/>
        </authorList>
    </citation>
    <scope>NUCLEOTIDE SEQUENCE</scope>
    <source>
        <strain evidence="3">TAU-MAC 1115</strain>
    </source>
</reference>
<dbReference type="EMBL" id="JADOES010000003">
    <property type="protein sequence ID" value="MBT9314153.1"/>
    <property type="molecule type" value="Genomic_DNA"/>
</dbReference>
<dbReference type="InterPro" id="IPR047650">
    <property type="entry name" value="Transpos_IS110"/>
</dbReference>
<sequence length="353" mass="40144">MNPTTQLQSYTGQSVYVGIDVHKRTYAVVTRVNQREEKRWTTVAEPKKLGQQLHKFFPGAEIYSAYEAGFSGFGLHRELMSQGITNIVVHAAAIEVAANNRVKTDKRDARKIAEQLEAGRLRGIRIPTESQESARLLSRTRSQLVYQRTQTQNCIRMKAHQFGLISADDRRRMSHKLVKDLLEESHSEAFCCTVMSHHQVWKTLDEEIKQLEAQLKEQAASDPYEETYRSVPGVGFISARILANELGDLSQFANERQLFSYIGLTPAEYSSGENTRRGSITKQGNRQVRSILIEVAWRAIREDGSLSAYYEQLKGRRGSKRVIVAVVRKLIGRIRAAFRDQVLYQIEEVEAVA</sequence>
<dbReference type="Pfam" id="PF01548">
    <property type="entry name" value="DEDD_Tnp_IS110"/>
    <property type="match status" value="1"/>
</dbReference>
<dbReference type="GO" id="GO:0006313">
    <property type="term" value="P:DNA transposition"/>
    <property type="evidence" value="ECO:0007669"/>
    <property type="project" value="InterPro"/>
</dbReference>
<evidence type="ECO:0000259" key="1">
    <source>
        <dbReference type="Pfam" id="PF01548"/>
    </source>
</evidence>
<comment type="caution">
    <text evidence="3">The sequence shown here is derived from an EMBL/GenBank/DDBJ whole genome shotgun (WGS) entry which is preliminary data.</text>
</comment>
<name>A0A947DBL5_9CYAN</name>
<dbReference type="GO" id="GO:0003677">
    <property type="term" value="F:DNA binding"/>
    <property type="evidence" value="ECO:0007669"/>
    <property type="project" value="InterPro"/>
</dbReference>
<proteinExistence type="predicted"/>
<accession>A0A947DBL5</accession>
<feature type="domain" description="Transposase IS116/IS110/IS902 C-terminal" evidence="2">
    <location>
        <begin position="229"/>
        <end position="311"/>
    </location>
</feature>
<dbReference type="InterPro" id="IPR002525">
    <property type="entry name" value="Transp_IS110-like_N"/>
</dbReference>
<evidence type="ECO:0000313" key="4">
    <source>
        <dbReference type="Proteomes" id="UP000717364"/>
    </source>
</evidence>
<evidence type="ECO:0000259" key="2">
    <source>
        <dbReference type="Pfam" id="PF02371"/>
    </source>
</evidence>
<dbReference type="Pfam" id="PF02371">
    <property type="entry name" value="Transposase_20"/>
    <property type="match status" value="1"/>
</dbReference>
<dbReference type="RefSeq" id="WP_215607228.1">
    <property type="nucleotide sequence ID" value="NZ_JADOES010000003.1"/>
</dbReference>
<feature type="domain" description="Transposase IS110-like N-terminal" evidence="1">
    <location>
        <begin position="17"/>
        <end position="156"/>
    </location>
</feature>
<gene>
    <name evidence="3" type="ORF">IXB50_01790</name>
</gene>
<dbReference type="PANTHER" id="PTHR33055:SF3">
    <property type="entry name" value="PUTATIVE TRANSPOSASE FOR IS117-RELATED"/>
    <property type="match status" value="1"/>
</dbReference>
<dbReference type="AlphaFoldDB" id="A0A947DBL5"/>
<protein>
    <submittedName>
        <fullName evidence="3">IS110 family transposase</fullName>
    </submittedName>
</protein>
<dbReference type="NCBIfam" id="NF033542">
    <property type="entry name" value="transpos_IS110"/>
    <property type="match status" value="1"/>
</dbReference>
<evidence type="ECO:0000313" key="3">
    <source>
        <dbReference type="EMBL" id="MBT9314153.1"/>
    </source>
</evidence>